<keyword evidence="3" id="KW-1185">Reference proteome</keyword>
<evidence type="ECO:0000313" key="3">
    <source>
        <dbReference type="Proteomes" id="UP001360953"/>
    </source>
</evidence>
<protein>
    <recommendedName>
        <fullName evidence="4">Secreted protein</fullName>
    </recommendedName>
</protein>
<accession>A0ABR1LLE5</accession>
<dbReference type="EMBL" id="JBBPEH010000007">
    <property type="protein sequence ID" value="KAK7536018.1"/>
    <property type="molecule type" value="Genomic_DNA"/>
</dbReference>
<dbReference type="RefSeq" id="XP_066654434.1">
    <property type="nucleotide sequence ID" value="XM_066800507.1"/>
</dbReference>
<reference evidence="2 3" key="1">
    <citation type="submission" date="2024-04" db="EMBL/GenBank/DDBJ databases">
        <title>Phyllosticta paracitricarpa is synonymous to the EU quarantine fungus P. citricarpa based on phylogenomic analyses.</title>
        <authorList>
            <consortium name="Lawrence Berkeley National Laboratory"/>
            <person name="Van ingen-buijs V.A."/>
            <person name="Van westerhoven A.C."/>
            <person name="Haridas S."/>
            <person name="Skiadas P."/>
            <person name="Martin F."/>
            <person name="Groenewald J.Z."/>
            <person name="Crous P.W."/>
            <person name="Seidl M.F."/>
        </authorList>
    </citation>
    <scope>NUCLEOTIDE SEQUENCE [LARGE SCALE GENOMIC DNA]</scope>
    <source>
        <strain evidence="2 3">CPC 17464</strain>
    </source>
</reference>
<organism evidence="2 3">
    <name type="scientific">Phyllosticta citribraziliensis</name>
    <dbReference type="NCBI Taxonomy" id="989973"/>
    <lineage>
        <taxon>Eukaryota</taxon>
        <taxon>Fungi</taxon>
        <taxon>Dikarya</taxon>
        <taxon>Ascomycota</taxon>
        <taxon>Pezizomycotina</taxon>
        <taxon>Dothideomycetes</taxon>
        <taxon>Dothideomycetes incertae sedis</taxon>
        <taxon>Botryosphaeriales</taxon>
        <taxon>Phyllostictaceae</taxon>
        <taxon>Phyllosticta</taxon>
    </lineage>
</organism>
<keyword evidence="1" id="KW-0732">Signal</keyword>
<feature type="chain" id="PRO_5046659265" description="Secreted protein" evidence="1">
    <location>
        <begin position="20"/>
        <end position="172"/>
    </location>
</feature>
<evidence type="ECO:0008006" key="4">
    <source>
        <dbReference type="Google" id="ProtNLM"/>
    </source>
</evidence>
<sequence length="172" mass="19198">MTRLGLIPLLQLSAQAVLSTQIAISLPLKLVAFRPQLLHLRLTLLNSPLQLPLLINQRHKIILPLLPLLHPLLQLLDLALQVADRIHRLPVLWHFARRLHGLHVHRRAPADLSARRHRARSTRVQPTAAVGSDAWDPKHGGSGHLFFFGAGRPADCDAGNRRCGRRAVLCLL</sequence>
<feature type="signal peptide" evidence="1">
    <location>
        <begin position="1"/>
        <end position="19"/>
    </location>
</feature>
<dbReference type="GeneID" id="92033413"/>
<proteinExistence type="predicted"/>
<gene>
    <name evidence="2" type="ORF">J3D65DRAFT_627110</name>
</gene>
<evidence type="ECO:0000313" key="2">
    <source>
        <dbReference type="EMBL" id="KAK7536018.1"/>
    </source>
</evidence>
<evidence type="ECO:0000256" key="1">
    <source>
        <dbReference type="SAM" id="SignalP"/>
    </source>
</evidence>
<comment type="caution">
    <text evidence="2">The sequence shown here is derived from an EMBL/GenBank/DDBJ whole genome shotgun (WGS) entry which is preliminary data.</text>
</comment>
<dbReference type="Proteomes" id="UP001360953">
    <property type="component" value="Unassembled WGS sequence"/>
</dbReference>
<name>A0ABR1LLE5_9PEZI</name>